<dbReference type="InterPro" id="IPR014001">
    <property type="entry name" value="Helicase_ATP-bd"/>
</dbReference>
<dbReference type="InterPro" id="IPR010225">
    <property type="entry name" value="HrpB"/>
</dbReference>
<dbReference type="AlphaFoldDB" id="A0A969W9Y9"/>
<keyword evidence="3 8" id="KW-0347">Helicase</keyword>
<sequence>MRPTLPELPVAQSLPDLRRALRAGSAAVLAAPPGSGKTTLVPLALLDEPWLANQRIVMLEPRRVAARAAARRMASLLSETVGETVGYQIRFERRQSARTRIEVVTEGILARRLQADAELPGVGLLIFDEFHERSLDADLALALALDVRENLNPDLRILVMSATLDSTRVAALLGNAPVVESGGRMFPVDIRHLESGSPPSLREHGDFVARHIICAHAQTHGDILAFLPGGREIGAAERALHDRYDNTVAIRPLHGSLSSEAQDLALQPDAGGRRKIILATNIAQTSLTVEGVDTVVDGGLVRAARFDMAAGANRLETERISRASADQRAGRAGRLGPGVCFRLWNRDQHGGLVAHDIPEILSVDLTRFALDLAAWGIADPAALSFLDLPGAAQWAYAQDRLHEIQAIDAAGRITAHGRALLRLPAAPRVAHMLLTARAAGLGGAAAWVAAALEGRDAHGHADFAQSVQTLASGRGGDPASRQAVESARQFRHIADIDEPARAIDERAIARCIGWAFPERLARRRPGVRGTREIAFLCADGSEARLLEHDALAQQEWLSIAHWEPGPPRRIRAGAALAEADVMTDQAPRIAWHAVVAWDPQRECVVAESQQRLGAIVLRTRALPADEQRALGSPAMLAGIRSIGLHALPWTDAARELQARTGSLRTWRPELELPDFSDDALLASLELWLAPHLHGMTRRDHLARLDLTEVLRAQLDYAQQQALARLAPTHIEVPTGSRIRLDYQPPGAPVLAVKLQEMFGSPHTPTVNDGRVAVTLHLLSPAQRPVAVTADLGGFWAGSYADVRKDLRGRYPRHPWPEDPAHAIPTRRAKPRGT</sequence>
<keyword evidence="9" id="KW-1185">Reference proteome</keyword>
<protein>
    <submittedName>
        <fullName evidence="8">ATP-dependent helicase HrpB</fullName>
    </submittedName>
</protein>
<evidence type="ECO:0000256" key="4">
    <source>
        <dbReference type="ARBA" id="ARBA00022840"/>
    </source>
</evidence>
<dbReference type="GO" id="GO:0016787">
    <property type="term" value="F:hydrolase activity"/>
    <property type="evidence" value="ECO:0007669"/>
    <property type="project" value="UniProtKB-KW"/>
</dbReference>
<dbReference type="PROSITE" id="PS51194">
    <property type="entry name" value="HELICASE_CTER"/>
    <property type="match status" value="1"/>
</dbReference>
<accession>A0A969W9Y9</accession>
<dbReference type="InterPro" id="IPR013689">
    <property type="entry name" value="RNA_helicase_ATP-dep_HrpB_C"/>
</dbReference>
<evidence type="ECO:0000256" key="5">
    <source>
        <dbReference type="SAM" id="MobiDB-lite"/>
    </source>
</evidence>
<dbReference type="InterPro" id="IPR056329">
    <property type="entry name" value="CON_HrpB"/>
</dbReference>
<evidence type="ECO:0000256" key="1">
    <source>
        <dbReference type="ARBA" id="ARBA00022741"/>
    </source>
</evidence>
<dbReference type="InterPro" id="IPR027417">
    <property type="entry name" value="P-loop_NTPase"/>
</dbReference>
<evidence type="ECO:0000313" key="8">
    <source>
        <dbReference type="EMBL" id="NKF22708.1"/>
    </source>
</evidence>
<keyword evidence="4" id="KW-0067">ATP-binding</keyword>
<dbReference type="GO" id="GO:0004386">
    <property type="term" value="F:helicase activity"/>
    <property type="evidence" value="ECO:0007669"/>
    <property type="project" value="UniProtKB-KW"/>
</dbReference>
<evidence type="ECO:0000256" key="2">
    <source>
        <dbReference type="ARBA" id="ARBA00022801"/>
    </source>
</evidence>
<dbReference type="SMART" id="SM00847">
    <property type="entry name" value="HA2"/>
    <property type="match status" value="1"/>
</dbReference>
<dbReference type="PROSITE" id="PS51192">
    <property type="entry name" value="HELICASE_ATP_BIND_1"/>
    <property type="match status" value="1"/>
</dbReference>
<dbReference type="GO" id="GO:0003676">
    <property type="term" value="F:nucleic acid binding"/>
    <property type="evidence" value="ECO:0007669"/>
    <property type="project" value="InterPro"/>
</dbReference>
<dbReference type="CDD" id="cd17990">
    <property type="entry name" value="DEXHc_HrpB"/>
    <property type="match status" value="1"/>
</dbReference>
<dbReference type="EMBL" id="JAAVXB010000005">
    <property type="protein sequence ID" value="NKF22708.1"/>
    <property type="molecule type" value="Genomic_DNA"/>
</dbReference>
<reference evidence="8" key="1">
    <citation type="submission" date="2020-03" db="EMBL/GenBank/DDBJ databases">
        <title>Solimonas marina sp. nov., isolated from deep seawater of the Pacific Ocean.</title>
        <authorList>
            <person name="Liu X."/>
            <person name="Lai Q."/>
            <person name="Sun F."/>
            <person name="Gai Y."/>
            <person name="Li G."/>
            <person name="Shao Z."/>
        </authorList>
    </citation>
    <scope>NUCLEOTIDE SEQUENCE</scope>
    <source>
        <strain evidence="8">C16B3</strain>
    </source>
</reference>
<dbReference type="Proteomes" id="UP000653472">
    <property type="component" value="Unassembled WGS sequence"/>
</dbReference>
<dbReference type="PIRSF" id="PIRSF005496">
    <property type="entry name" value="ATP_hel_hrpB"/>
    <property type="match status" value="1"/>
</dbReference>
<dbReference type="NCBIfam" id="TIGR01970">
    <property type="entry name" value="DEAH_box_HrpB"/>
    <property type="match status" value="1"/>
</dbReference>
<dbReference type="RefSeq" id="WP_168147979.1">
    <property type="nucleotide sequence ID" value="NZ_JAAVXB010000005.1"/>
</dbReference>
<dbReference type="InterPro" id="IPR001650">
    <property type="entry name" value="Helicase_C-like"/>
</dbReference>
<feature type="compositionally biased region" description="Basic residues" evidence="5">
    <location>
        <begin position="824"/>
        <end position="833"/>
    </location>
</feature>
<dbReference type="Gene3D" id="1.20.120.1080">
    <property type="match status" value="1"/>
</dbReference>
<feature type="region of interest" description="Disordered" evidence="5">
    <location>
        <begin position="810"/>
        <end position="833"/>
    </location>
</feature>
<dbReference type="PANTHER" id="PTHR43519:SF1">
    <property type="entry name" value="ATP-DEPENDENT RNA HELICASE HRPB"/>
    <property type="match status" value="1"/>
</dbReference>
<dbReference type="Pfam" id="PF08482">
    <property type="entry name" value="HrpB_C"/>
    <property type="match status" value="1"/>
</dbReference>
<gene>
    <name evidence="8" type="primary">hrpB</name>
    <name evidence="8" type="ORF">G7Y82_10290</name>
</gene>
<dbReference type="Pfam" id="PF00271">
    <property type="entry name" value="Helicase_C"/>
    <property type="match status" value="1"/>
</dbReference>
<dbReference type="Pfam" id="PF24473">
    <property type="entry name" value="CON_HrpB"/>
    <property type="match status" value="1"/>
</dbReference>
<evidence type="ECO:0000313" key="9">
    <source>
        <dbReference type="Proteomes" id="UP000653472"/>
    </source>
</evidence>
<evidence type="ECO:0000259" key="7">
    <source>
        <dbReference type="PROSITE" id="PS51194"/>
    </source>
</evidence>
<dbReference type="InterPro" id="IPR049614">
    <property type="entry name" value="HrpB_DEXH"/>
</dbReference>
<dbReference type="SUPFAM" id="SSF52540">
    <property type="entry name" value="P-loop containing nucleoside triphosphate hydrolases"/>
    <property type="match status" value="1"/>
</dbReference>
<feature type="domain" description="Helicase ATP-binding" evidence="6">
    <location>
        <begin position="18"/>
        <end position="182"/>
    </location>
</feature>
<feature type="compositionally biased region" description="Basic and acidic residues" evidence="5">
    <location>
        <begin position="810"/>
        <end position="820"/>
    </location>
</feature>
<dbReference type="FunFam" id="3.40.50.300:FF:002125">
    <property type="entry name" value="ATP-dependent helicase HrpB"/>
    <property type="match status" value="1"/>
</dbReference>
<dbReference type="InterPro" id="IPR011545">
    <property type="entry name" value="DEAD/DEAH_box_helicase_dom"/>
</dbReference>
<dbReference type="SMART" id="SM00490">
    <property type="entry name" value="HELICc"/>
    <property type="match status" value="1"/>
</dbReference>
<dbReference type="InterPro" id="IPR007502">
    <property type="entry name" value="Helicase-assoc_dom"/>
</dbReference>
<feature type="domain" description="Helicase C-terminal" evidence="7">
    <location>
        <begin position="200"/>
        <end position="376"/>
    </location>
</feature>
<comment type="caution">
    <text evidence="8">The sequence shown here is derived from an EMBL/GenBank/DDBJ whole genome shotgun (WGS) entry which is preliminary data.</text>
</comment>
<dbReference type="CDD" id="cd18791">
    <property type="entry name" value="SF2_C_RHA"/>
    <property type="match status" value="1"/>
</dbReference>
<dbReference type="GO" id="GO:0005524">
    <property type="term" value="F:ATP binding"/>
    <property type="evidence" value="ECO:0007669"/>
    <property type="project" value="UniProtKB-KW"/>
</dbReference>
<keyword evidence="1" id="KW-0547">Nucleotide-binding</keyword>
<dbReference type="PANTHER" id="PTHR43519">
    <property type="entry name" value="ATP-DEPENDENT RNA HELICASE HRPB"/>
    <property type="match status" value="1"/>
</dbReference>
<dbReference type="Pfam" id="PF00270">
    <property type="entry name" value="DEAD"/>
    <property type="match status" value="1"/>
</dbReference>
<proteinExistence type="predicted"/>
<dbReference type="Gene3D" id="3.40.50.300">
    <property type="entry name" value="P-loop containing nucleotide triphosphate hydrolases"/>
    <property type="match status" value="2"/>
</dbReference>
<name>A0A969W9Y9_9GAMM</name>
<evidence type="ECO:0000256" key="3">
    <source>
        <dbReference type="ARBA" id="ARBA00022806"/>
    </source>
</evidence>
<evidence type="ECO:0000259" key="6">
    <source>
        <dbReference type="PROSITE" id="PS51192"/>
    </source>
</evidence>
<keyword evidence="2" id="KW-0378">Hydrolase</keyword>
<organism evidence="8 9">
    <name type="scientific">Solimonas marina</name>
    <dbReference type="NCBI Taxonomy" id="2714601"/>
    <lineage>
        <taxon>Bacteria</taxon>
        <taxon>Pseudomonadati</taxon>
        <taxon>Pseudomonadota</taxon>
        <taxon>Gammaproteobacteria</taxon>
        <taxon>Nevskiales</taxon>
        <taxon>Nevskiaceae</taxon>
        <taxon>Solimonas</taxon>
    </lineage>
</organism>
<dbReference type="SMART" id="SM00487">
    <property type="entry name" value="DEXDc"/>
    <property type="match status" value="1"/>
</dbReference>